<evidence type="ECO:0000256" key="1">
    <source>
        <dbReference type="ARBA" id="ARBA00007504"/>
    </source>
</evidence>
<evidence type="ECO:0000256" key="8">
    <source>
        <dbReference type="ARBA" id="ARBA00023125"/>
    </source>
</evidence>
<evidence type="ECO:0000256" key="4">
    <source>
        <dbReference type="ARBA" id="ARBA00022763"/>
    </source>
</evidence>
<feature type="domain" description="Helicase ATP-binding" evidence="16">
    <location>
        <begin position="291"/>
        <end position="452"/>
    </location>
</feature>
<dbReference type="InterPro" id="IPR014001">
    <property type="entry name" value="Helicase_ATP-bd"/>
</dbReference>
<dbReference type="CDD" id="cd04488">
    <property type="entry name" value="RecG_wedge_OBF"/>
    <property type="match status" value="1"/>
</dbReference>
<accession>A0ABR9XNK0</accession>
<dbReference type="SUPFAM" id="SSF52540">
    <property type="entry name" value="P-loop containing nucleoside triphosphate hydrolases"/>
    <property type="match status" value="2"/>
</dbReference>
<dbReference type="NCBIfam" id="NF008165">
    <property type="entry name" value="PRK10917.1-3"/>
    <property type="match status" value="1"/>
</dbReference>
<evidence type="ECO:0000313" key="19">
    <source>
        <dbReference type="Proteomes" id="UP000619838"/>
    </source>
</evidence>
<dbReference type="Pfam" id="PF00270">
    <property type="entry name" value="DEAD"/>
    <property type="match status" value="1"/>
</dbReference>
<dbReference type="InterPro" id="IPR045562">
    <property type="entry name" value="RecG_dom3_C"/>
</dbReference>
<dbReference type="Proteomes" id="UP000619838">
    <property type="component" value="Unassembled WGS sequence"/>
</dbReference>
<dbReference type="Pfam" id="PF00271">
    <property type="entry name" value="Helicase_C"/>
    <property type="match status" value="1"/>
</dbReference>
<dbReference type="SMART" id="SM00490">
    <property type="entry name" value="HELICc"/>
    <property type="match status" value="1"/>
</dbReference>
<dbReference type="SMART" id="SM00487">
    <property type="entry name" value="DEXDc"/>
    <property type="match status" value="1"/>
</dbReference>
<evidence type="ECO:0000256" key="15">
    <source>
        <dbReference type="RuleBase" id="RU363016"/>
    </source>
</evidence>
<evidence type="ECO:0000259" key="16">
    <source>
        <dbReference type="PROSITE" id="PS51192"/>
    </source>
</evidence>
<dbReference type="CDD" id="cd17992">
    <property type="entry name" value="DEXHc_RecG"/>
    <property type="match status" value="1"/>
</dbReference>
<keyword evidence="11" id="KW-0413">Isomerase</keyword>
<keyword evidence="8" id="KW-0238">DNA-binding</keyword>
<sequence length="706" mass="78996">MNRADAAAYPVSSLQGIGPRRARVLASQGLRSVLDLYEYVPRRYLDRSRVCRIAELVDGEQVTVAGKVTRIDQAGPGNRKSMFRVWLGDGSGELELVWFRGASYLGALLRPGSFLAVHGKVGFFGRRSQMRHPDFDRLQNPSGRSAENDLLKTGRIIPLYPLTDAMKKAGIGSWQLQRMIQNAIETYGTPSEEVLSRGILLRHQLMPIGEAYRQLHLPSSPGQLERALHRFRWNELFYAQLYFARRYHALKSERNAVVFERSGEKTAELYRLLPFDLTGAQKRAVREIYRDLRSGSPMNRLLQGDVGSGKTLVALFAMALASDNGVQAAMMVPTEILAFQHWMSIRNFAGQVGLRVALLTGRQGARERRKVLEEVESGTIDIVVGTHAVIQDQVRFRRLGLAVIDEQHRFGVLQRKALQDKSDAAHVLLMTATPIPRTLAMGAFGDLDVTVLDELPGGRKRIVTRLCREEERGSVYDAVLKEVRAGRQAYVVYPLVDESEKMDLKAAVDSCRQLASGVFRDRRVGLVHGQMSGEEKEAVMDGFRNGSIDILVGTTVIEVGVDVPDATVMVIEHAERFGLAQLHQLRGRVGRGCHQSWCFLLYQGRLSGDAASRLQAMERTADGFRLSEIDAEIRGAGNVLGREQSGMVSGFRFADPARDYTLMQAAREAAFRLVEEDPQLQHEENRVVRTYFRDYFQQHFSLAGIG</sequence>
<name>A0ABR9XNK0_9CHLB</name>
<protein>
    <recommendedName>
        <fullName evidence="2 15">ATP-dependent DNA helicase RecG</fullName>
        <ecNumber evidence="13 15">5.6.2.4</ecNumber>
    </recommendedName>
</protein>
<dbReference type="Pfam" id="PF17191">
    <property type="entry name" value="RecG_wedge"/>
    <property type="match status" value="1"/>
</dbReference>
<evidence type="ECO:0000313" key="18">
    <source>
        <dbReference type="EMBL" id="MBF0635594.1"/>
    </source>
</evidence>
<evidence type="ECO:0000256" key="12">
    <source>
        <dbReference type="ARBA" id="ARBA00034617"/>
    </source>
</evidence>
<dbReference type="NCBIfam" id="TIGR00643">
    <property type="entry name" value="recG"/>
    <property type="match status" value="1"/>
</dbReference>
<dbReference type="EMBL" id="JADGII010000001">
    <property type="protein sequence ID" value="MBF0635594.1"/>
    <property type="molecule type" value="Genomic_DNA"/>
</dbReference>
<dbReference type="Gene3D" id="3.40.50.300">
    <property type="entry name" value="P-loop containing nucleotide triphosphate hydrolases"/>
    <property type="match status" value="2"/>
</dbReference>
<keyword evidence="19" id="KW-1185">Reference proteome</keyword>
<keyword evidence="6 15" id="KW-0347">Helicase</keyword>
<gene>
    <name evidence="18" type="primary">recG</name>
    <name evidence="18" type="ORF">INT08_00165</name>
</gene>
<comment type="catalytic activity">
    <reaction evidence="14 15">
        <text>ATP + H2O = ADP + phosphate + H(+)</text>
        <dbReference type="Rhea" id="RHEA:13065"/>
        <dbReference type="ChEBI" id="CHEBI:15377"/>
        <dbReference type="ChEBI" id="CHEBI:15378"/>
        <dbReference type="ChEBI" id="CHEBI:30616"/>
        <dbReference type="ChEBI" id="CHEBI:43474"/>
        <dbReference type="ChEBI" id="CHEBI:456216"/>
        <dbReference type="EC" id="5.6.2.4"/>
    </reaction>
</comment>
<dbReference type="EC" id="5.6.2.4" evidence="13 15"/>
<keyword evidence="9 15" id="KW-0233">DNA recombination</keyword>
<comment type="caution">
    <text evidence="18">The sequence shown here is derived from an EMBL/GenBank/DDBJ whole genome shotgun (WGS) entry which is preliminary data.</text>
</comment>
<evidence type="ECO:0000256" key="11">
    <source>
        <dbReference type="ARBA" id="ARBA00023235"/>
    </source>
</evidence>
<dbReference type="PROSITE" id="PS51194">
    <property type="entry name" value="HELICASE_CTER"/>
    <property type="match status" value="1"/>
</dbReference>
<evidence type="ECO:0000256" key="5">
    <source>
        <dbReference type="ARBA" id="ARBA00022801"/>
    </source>
</evidence>
<dbReference type="PROSITE" id="PS51192">
    <property type="entry name" value="HELICASE_ATP_BIND_1"/>
    <property type="match status" value="1"/>
</dbReference>
<evidence type="ECO:0000256" key="7">
    <source>
        <dbReference type="ARBA" id="ARBA00022840"/>
    </source>
</evidence>
<evidence type="ECO:0000256" key="13">
    <source>
        <dbReference type="ARBA" id="ARBA00034808"/>
    </source>
</evidence>
<dbReference type="RefSeq" id="WP_114607703.1">
    <property type="nucleotide sequence ID" value="NZ_JABVZQ010000002.1"/>
</dbReference>
<keyword evidence="3 15" id="KW-0547">Nucleotide-binding</keyword>
<evidence type="ECO:0000259" key="17">
    <source>
        <dbReference type="PROSITE" id="PS51194"/>
    </source>
</evidence>
<dbReference type="InterPro" id="IPR027417">
    <property type="entry name" value="P-loop_NTPase"/>
</dbReference>
<dbReference type="Pfam" id="PF19833">
    <property type="entry name" value="RecG_dom3_C"/>
    <property type="match status" value="1"/>
</dbReference>
<dbReference type="InterPro" id="IPR011545">
    <property type="entry name" value="DEAD/DEAH_box_helicase_dom"/>
</dbReference>
<dbReference type="InterPro" id="IPR004609">
    <property type="entry name" value="ATP-dep_DNA_helicase_RecG"/>
</dbReference>
<dbReference type="Gene3D" id="2.40.50.140">
    <property type="entry name" value="Nucleic acid-binding proteins"/>
    <property type="match status" value="1"/>
</dbReference>
<evidence type="ECO:0000256" key="9">
    <source>
        <dbReference type="ARBA" id="ARBA00023172"/>
    </source>
</evidence>
<dbReference type="PANTHER" id="PTHR47964">
    <property type="entry name" value="ATP-DEPENDENT DNA HELICASE HOMOLOG RECG, CHLOROPLASTIC"/>
    <property type="match status" value="1"/>
</dbReference>
<dbReference type="PANTHER" id="PTHR47964:SF1">
    <property type="entry name" value="ATP-DEPENDENT DNA HELICASE HOMOLOG RECG, CHLOROPLASTIC"/>
    <property type="match status" value="1"/>
</dbReference>
<dbReference type="InterPro" id="IPR012340">
    <property type="entry name" value="NA-bd_OB-fold"/>
</dbReference>
<keyword evidence="5 15" id="KW-0378">Hydrolase</keyword>
<dbReference type="InterPro" id="IPR001650">
    <property type="entry name" value="Helicase_C-like"/>
</dbReference>
<dbReference type="InterPro" id="IPR047112">
    <property type="entry name" value="RecG/Mfd"/>
</dbReference>
<keyword evidence="10 15" id="KW-0234">DNA repair</keyword>
<comment type="function">
    <text evidence="15">Plays a critical role in recombination and DNA repair. Helps process Holliday junction intermediates to mature products by catalyzing branch migration. Has replication fork regression activity, unwinds stalled or blocked replication forks to make a HJ that can be resolved. Has a DNA unwinding activity characteristic of a DNA helicase with 3'-5' polarity.</text>
</comment>
<evidence type="ECO:0000256" key="10">
    <source>
        <dbReference type="ARBA" id="ARBA00023204"/>
    </source>
</evidence>
<comment type="similarity">
    <text evidence="1 15">Belongs to the helicase family. RecG subfamily.</text>
</comment>
<feature type="domain" description="Helicase C-terminal" evidence="17">
    <location>
        <begin position="475"/>
        <end position="637"/>
    </location>
</feature>
<proteinExistence type="inferred from homology"/>
<evidence type="ECO:0000256" key="3">
    <source>
        <dbReference type="ARBA" id="ARBA00022741"/>
    </source>
</evidence>
<reference evidence="18 19" key="1">
    <citation type="journal article" date="2020" name="Microorganisms">
        <title>Simultaneous Genome Sequencing of Prosthecochloris ethylica and Desulfuromonas acetoxidans within a Syntrophic Mixture Reveals Unique Pili and Protein Interactions.</title>
        <authorList>
            <person name="Kyndt J.A."/>
            <person name="Van Beeumen J.J."/>
            <person name="Meyer T.E."/>
        </authorList>
    </citation>
    <scope>NUCLEOTIDE SEQUENCE [LARGE SCALE GENOMIC DNA]</scope>
    <source>
        <strain evidence="18 19">N3</strain>
    </source>
</reference>
<dbReference type="NCBIfam" id="NF008168">
    <property type="entry name" value="PRK10917.2-2"/>
    <property type="match status" value="1"/>
</dbReference>
<keyword evidence="4 15" id="KW-0227">DNA damage</keyword>
<comment type="catalytic activity">
    <reaction evidence="12 15">
        <text>Couples ATP hydrolysis with the unwinding of duplex DNA by translocating in the 3'-5' direction.</text>
        <dbReference type="EC" id="5.6.2.4"/>
    </reaction>
</comment>
<evidence type="ECO:0000256" key="2">
    <source>
        <dbReference type="ARBA" id="ARBA00017846"/>
    </source>
</evidence>
<dbReference type="GO" id="GO:0004386">
    <property type="term" value="F:helicase activity"/>
    <property type="evidence" value="ECO:0007669"/>
    <property type="project" value="UniProtKB-KW"/>
</dbReference>
<organism evidence="18 19">
    <name type="scientific">Prosthecochloris ethylica</name>
    <dbReference type="NCBI Taxonomy" id="2743976"/>
    <lineage>
        <taxon>Bacteria</taxon>
        <taxon>Pseudomonadati</taxon>
        <taxon>Chlorobiota</taxon>
        <taxon>Chlorobiia</taxon>
        <taxon>Chlorobiales</taxon>
        <taxon>Chlorobiaceae</taxon>
        <taxon>Prosthecochloris</taxon>
    </lineage>
</organism>
<evidence type="ECO:0000256" key="6">
    <source>
        <dbReference type="ARBA" id="ARBA00022806"/>
    </source>
</evidence>
<keyword evidence="7 15" id="KW-0067">ATP-binding</keyword>
<dbReference type="SUPFAM" id="SSF50249">
    <property type="entry name" value="Nucleic acid-binding proteins"/>
    <property type="match status" value="1"/>
</dbReference>
<evidence type="ECO:0000256" key="14">
    <source>
        <dbReference type="ARBA" id="ARBA00048988"/>
    </source>
</evidence>
<dbReference type="InterPro" id="IPR033454">
    <property type="entry name" value="RecG_wedge"/>
</dbReference>